<organism evidence="1 2">
    <name type="scientific">Hygrophoropsis aurantiaca</name>
    <dbReference type="NCBI Taxonomy" id="72124"/>
    <lineage>
        <taxon>Eukaryota</taxon>
        <taxon>Fungi</taxon>
        <taxon>Dikarya</taxon>
        <taxon>Basidiomycota</taxon>
        <taxon>Agaricomycotina</taxon>
        <taxon>Agaricomycetes</taxon>
        <taxon>Agaricomycetidae</taxon>
        <taxon>Boletales</taxon>
        <taxon>Coniophorineae</taxon>
        <taxon>Hygrophoropsidaceae</taxon>
        <taxon>Hygrophoropsis</taxon>
    </lineage>
</organism>
<evidence type="ECO:0000313" key="2">
    <source>
        <dbReference type="Proteomes" id="UP000790377"/>
    </source>
</evidence>
<evidence type="ECO:0000313" key="1">
    <source>
        <dbReference type="EMBL" id="KAH7909163.1"/>
    </source>
</evidence>
<comment type="caution">
    <text evidence="1">The sequence shown here is derived from an EMBL/GenBank/DDBJ whole genome shotgun (WGS) entry which is preliminary data.</text>
</comment>
<reference evidence="1" key="1">
    <citation type="journal article" date="2021" name="New Phytol.">
        <title>Evolutionary innovations through gain and loss of genes in the ectomycorrhizal Boletales.</title>
        <authorList>
            <person name="Wu G."/>
            <person name="Miyauchi S."/>
            <person name="Morin E."/>
            <person name="Kuo A."/>
            <person name="Drula E."/>
            <person name="Varga T."/>
            <person name="Kohler A."/>
            <person name="Feng B."/>
            <person name="Cao Y."/>
            <person name="Lipzen A."/>
            <person name="Daum C."/>
            <person name="Hundley H."/>
            <person name="Pangilinan J."/>
            <person name="Johnson J."/>
            <person name="Barry K."/>
            <person name="LaButti K."/>
            <person name="Ng V."/>
            <person name="Ahrendt S."/>
            <person name="Min B."/>
            <person name="Choi I.G."/>
            <person name="Park H."/>
            <person name="Plett J.M."/>
            <person name="Magnuson J."/>
            <person name="Spatafora J.W."/>
            <person name="Nagy L.G."/>
            <person name="Henrissat B."/>
            <person name="Grigoriev I.V."/>
            <person name="Yang Z.L."/>
            <person name="Xu J."/>
            <person name="Martin F.M."/>
        </authorList>
    </citation>
    <scope>NUCLEOTIDE SEQUENCE</scope>
    <source>
        <strain evidence="1">ATCC 28755</strain>
    </source>
</reference>
<keyword evidence="2" id="KW-1185">Reference proteome</keyword>
<accession>A0ACB8A902</accession>
<dbReference type="EMBL" id="MU267775">
    <property type="protein sequence ID" value="KAH7909163.1"/>
    <property type="molecule type" value="Genomic_DNA"/>
</dbReference>
<dbReference type="Proteomes" id="UP000790377">
    <property type="component" value="Unassembled WGS sequence"/>
</dbReference>
<gene>
    <name evidence="1" type="ORF">BJ138DRAFT_1102917</name>
</gene>
<sequence>MDPGVLKLLGDVWLSRPFPSDIWFLGAHSPISVEHEVAHSNPADYLAPPSTDYPHHPGDTEDLRFCPMSTHGVRRHDRYQDIGTSIKPDEANFTIDALTVEYPSSDRDIPEGWSIHVHPEGAEYFLCESTRTYTEVDICDPEILHDIQGFSNTLHESLRLFVIEKDLNVELNKIELVLEPTEDEFGTICCYYFINHRARCLFWLQDYDAEIILTGTKGLTSLSHKRFAIEAEYWWAQIRFRKHWDHFPNFCRLTQNVKDEIREMMLHGICDHLAPKRTSAPFSVDELKNYIFAVDAIKASVDGALVDRSHSVGIIDRHKYLNYHSGKGGRFDPTHYGRSYTKSKRMMTVDALLFGAPTAQLKFLHNNFVNAVASFTAWRTFTAKLNNELQDFNLLATVLLGANVGFLSIQSVDDGDGRSLTQVASYLSLVASMGSVLVGFIVRHNRTSQSDTAHEAITLLESMYDDKHGLESLAILYSLPYALLMWGMLFFAVGFCIECFKPGDTISRVLVGLMVFTVCALIAWCSYVAAYGRQFWKNQKDELPPLAGQPLTFGEPTPPPEGVDSALHTEVHTIADAGFLRGEESTSRRVSQDIV</sequence>
<name>A0ACB8A902_9AGAM</name>
<protein>
    <submittedName>
        <fullName evidence="1">Uncharacterized protein</fullName>
    </submittedName>
</protein>
<proteinExistence type="predicted"/>